<evidence type="ECO:0000256" key="2">
    <source>
        <dbReference type="SAM" id="SignalP"/>
    </source>
</evidence>
<evidence type="ECO:0000256" key="1">
    <source>
        <dbReference type="SAM" id="MobiDB-lite"/>
    </source>
</evidence>
<dbReference type="EMBL" id="CP017754">
    <property type="protein sequence ID" value="AOZ05260.1"/>
    <property type="molecule type" value="Genomic_DNA"/>
</dbReference>
<evidence type="ECO:0000313" key="4">
    <source>
        <dbReference type="Proteomes" id="UP000177515"/>
    </source>
</evidence>
<keyword evidence="2" id="KW-0732">Signal</keyword>
<proteinExistence type="predicted"/>
<evidence type="ECO:0000313" key="3">
    <source>
        <dbReference type="EMBL" id="AOZ05260.1"/>
    </source>
</evidence>
<sequence length="119" mass="12398">MPRVFVSLRFPVLALAACLTLWRPAVAAPADGAAPDRVYPPLPSMSLLPAGTAAAPDDGAEPAPSSAHAQGRKRRAPVLLPVALVRKPAAVPAPRLVVSEASHAYLAGIEQQLEQALKR</sequence>
<keyword evidence="4" id="KW-1185">Reference proteome</keyword>
<feature type="signal peptide" evidence="2">
    <location>
        <begin position="1"/>
        <end position="27"/>
    </location>
</feature>
<feature type="region of interest" description="Disordered" evidence="1">
    <location>
        <begin position="49"/>
        <end position="74"/>
    </location>
</feature>
<reference evidence="3 4" key="1">
    <citation type="submission" date="2016-10" db="EMBL/GenBank/DDBJ databases">
        <title>Complete genome sequences of three Cupriavidus strains isolated from various Malaysian environments.</title>
        <authorList>
            <person name="Abdullah A.A.-A."/>
            <person name="Shafie N.A.H."/>
            <person name="Lau N.S."/>
        </authorList>
    </citation>
    <scope>NUCLEOTIDE SEQUENCE [LARGE SCALE GENOMIC DNA]</scope>
    <source>
        <strain evidence="3 4">USMAA1020</strain>
    </source>
</reference>
<accession>A0ABM6F1V4</accession>
<feature type="chain" id="PRO_5047276369" evidence="2">
    <location>
        <begin position="28"/>
        <end position="119"/>
    </location>
</feature>
<dbReference type="RefSeq" id="WP_071068663.1">
    <property type="nucleotide sequence ID" value="NZ_CP017754.1"/>
</dbReference>
<dbReference type="Proteomes" id="UP000177515">
    <property type="component" value="Chromosome 1"/>
</dbReference>
<name>A0ABM6F1V4_9BURK</name>
<gene>
    <name evidence="3" type="ORF">BKK80_05060</name>
</gene>
<protein>
    <submittedName>
        <fullName evidence="3">Uncharacterized protein</fullName>
    </submittedName>
</protein>
<feature type="compositionally biased region" description="Low complexity" evidence="1">
    <location>
        <begin position="49"/>
        <end position="67"/>
    </location>
</feature>
<organism evidence="3 4">
    <name type="scientific">Cupriavidus malaysiensis</name>
    <dbReference type="NCBI Taxonomy" id="367825"/>
    <lineage>
        <taxon>Bacteria</taxon>
        <taxon>Pseudomonadati</taxon>
        <taxon>Pseudomonadota</taxon>
        <taxon>Betaproteobacteria</taxon>
        <taxon>Burkholderiales</taxon>
        <taxon>Burkholderiaceae</taxon>
        <taxon>Cupriavidus</taxon>
    </lineage>
</organism>